<sequence length="303" mass="34348">MIDASITEHMQEEDLMRRSWRLLGLVVLAAVICLAAVTLLWPAVHEAEMAGGTDSMQETSEVQQPKPDTAEGGPQILVLNYHKVSDEFLSLAVAPADFDWQMRYLKEHGYHAITPDELYDAIEGTGTLPDNPVLITFDDGYQDNYDNAYPILRKYGLKGTVFVVTSFLGTRKGYLTWDECREMEKNGMTVASHTVDHKSMTDLTNDQLRAELVESKKKAEAELGHEVKYMAYPTGAYNLHIAQLVREAGYKAAFTIKYGGVSRKSNIYALERVPIFHTEKTNRDFVERIHYTPQFESFGWTKH</sequence>
<dbReference type="EMBL" id="QRHE01000014">
    <property type="protein sequence ID" value="RHF50513.1"/>
    <property type="molecule type" value="Genomic_DNA"/>
</dbReference>
<feature type="compositionally biased region" description="Polar residues" evidence="3">
    <location>
        <begin position="54"/>
        <end position="63"/>
    </location>
</feature>
<gene>
    <name evidence="6" type="ORF">DW674_10680</name>
</gene>
<dbReference type="PROSITE" id="PS51677">
    <property type="entry name" value="NODB"/>
    <property type="match status" value="1"/>
</dbReference>
<reference evidence="6 7" key="1">
    <citation type="submission" date="2018-08" db="EMBL/GenBank/DDBJ databases">
        <title>A genome reference for cultivated species of the human gut microbiota.</title>
        <authorList>
            <person name="Zou Y."/>
            <person name="Xue W."/>
            <person name="Luo G."/>
        </authorList>
    </citation>
    <scope>NUCLEOTIDE SEQUENCE [LARGE SCALE GENOMIC DNA]</scope>
    <source>
        <strain evidence="6 7">AM25-21AC</strain>
    </source>
</reference>
<dbReference type="GO" id="GO:0005975">
    <property type="term" value="P:carbohydrate metabolic process"/>
    <property type="evidence" value="ECO:0007669"/>
    <property type="project" value="InterPro"/>
</dbReference>
<dbReference type="Gene3D" id="3.20.20.370">
    <property type="entry name" value="Glycoside hydrolase/deacetylase"/>
    <property type="match status" value="1"/>
</dbReference>
<dbReference type="AlphaFoldDB" id="A0A414NUG5"/>
<dbReference type="InterPro" id="IPR011330">
    <property type="entry name" value="Glyco_hydro/deAcase_b/a-brl"/>
</dbReference>
<dbReference type="PANTHER" id="PTHR34216">
    <property type="match status" value="1"/>
</dbReference>
<dbReference type="Proteomes" id="UP000283442">
    <property type="component" value="Unassembled WGS sequence"/>
</dbReference>
<dbReference type="GO" id="GO:0016810">
    <property type="term" value="F:hydrolase activity, acting on carbon-nitrogen (but not peptide) bonds"/>
    <property type="evidence" value="ECO:0007669"/>
    <property type="project" value="InterPro"/>
</dbReference>
<evidence type="ECO:0000313" key="6">
    <source>
        <dbReference type="EMBL" id="RHF50513.1"/>
    </source>
</evidence>
<dbReference type="OrthoDB" id="9778320at2"/>
<name>A0A414NUG5_9FIRM</name>
<dbReference type="GO" id="GO:0005576">
    <property type="term" value="C:extracellular region"/>
    <property type="evidence" value="ECO:0007669"/>
    <property type="project" value="UniProtKB-SubCell"/>
</dbReference>
<evidence type="ECO:0000259" key="5">
    <source>
        <dbReference type="PROSITE" id="PS51677"/>
    </source>
</evidence>
<dbReference type="PANTHER" id="PTHR34216:SF3">
    <property type="entry name" value="POLY-BETA-1,6-N-ACETYL-D-GLUCOSAMINE N-DEACETYLASE"/>
    <property type="match status" value="1"/>
</dbReference>
<keyword evidence="4" id="KW-1133">Transmembrane helix</keyword>
<organism evidence="6 7">
    <name type="scientific">Mitsuokella multacida</name>
    <dbReference type="NCBI Taxonomy" id="52226"/>
    <lineage>
        <taxon>Bacteria</taxon>
        <taxon>Bacillati</taxon>
        <taxon>Bacillota</taxon>
        <taxon>Negativicutes</taxon>
        <taxon>Selenomonadales</taxon>
        <taxon>Selenomonadaceae</taxon>
        <taxon>Mitsuokella</taxon>
    </lineage>
</organism>
<comment type="caution">
    <text evidence="6">The sequence shown here is derived from an EMBL/GenBank/DDBJ whole genome shotgun (WGS) entry which is preliminary data.</text>
</comment>
<feature type="transmembrane region" description="Helical" evidence="4">
    <location>
        <begin position="20"/>
        <end position="41"/>
    </location>
</feature>
<evidence type="ECO:0000313" key="7">
    <source>
        <dbReference type="Proteomes" id="UP000283442"/>
    </source>
</evidence>
<keyword evidence="4" id="KW-0812">Transmembrane</keyword>
<evidence type="ECO:0000256" key="2">
    <source>
        <dbReference type="ARBA" id="ARBA00022729"/>
    </source>
</evidence>
<dbReference type="SUPFAM" id="SSF88713">
    <property type="entry name" value="Glycoside hydrolase/deacetylase"/>
    <property type="match status" value="1"/>
</dbReference>
<comment type="subcellular location">
    <subcellularLocation>
        <location evidence="1">Secreted</location>
    </subcellularLocation>
</comment>
<keyword evidence="4" id="KW-0472">Membrane</keyword>
<evidence type="ECO:0000256" key="1">
    <source>
        <dbReference type="ARBA" id="ARBA00004613"/>
    </source>
</evidence>
<protein>
    <submittedName>
        <fullName evidence="6">Polysaccharide deacetylase family protein</fullName>
    </submittedName>
</protein>
<dbReference type="InterPro" id="IPR051398">
    <property type="entry name" value="Polysacch_Deacetylase"/>
</dbReference>
<accession>A0A414NUG5</accession>
<evidence type="ECO:0000256" key="3">
    <source>
        <dbReference type="SAM" id="MobiDB-lite"/>
    </source>
</evidence>
<evidence type="ECO:0000256" key="4">
    <source>
        <dbReference type="SAM" id="Phobius"/>
    </source>
</evidence>
<keyword evidence="2" id="KW-0732">Signal</keyword>
<dbReference type="InterPro" id="IPR002509">
    <property type="entry name" value="NODB_dom"/>
</dbReference>
<proteinExistence type="predicted"/>
<feature type="domain" description="NodB homology" evidence="5">
    <location>
        <begin position="131"/>
        <end position="303"/>
    </location>
</feature>
<feature type="region of interest" description="Disordered" evidence="3">
    <location>
        <begin position="52"/>
        <end position="71"/>
    </location>
</feature>
<dbReference type="CDD" id="cd10918">
    <property type="entry name" value="CE4_NodB_like_5s_6s"/>
    <property type="match status" value="1"/>
</dbReference>
<dbReference type="Pfam" id="PF01522">
    <property type="entry name" value="Polysacc_deac_1"/>
    <property type="match status" value="1"/>
</dbReference>